<evidence type="ECO:0000313" key="1">
    <source>
        <dbReference type="EMBL" id="VEL26131.1"/>
    </source>
</evidence>
<dbReference type="OrthoDB" id="296386at2759"/>
<reference evidence="1" key="1">
    <citation type="submission" date="2018-11" db="EMBL/GenBank/DDBJ databases">
        <authorList>
            <consortium name="Pathogen Informatics"/>
        </authorList>
    </citation>
    <scope>NUCLEOTIDE SEQUENCE</scope>
</reference>
<protein>
    <submittedName>
        <fullName evidence="1">Uncharacterized protein</fullName>
    </submittedName>
</protein>
<evidence type="ECO:0000313" key="2">
    <source>
        <dbReference type="Proteomes" id="UP000784294"/>
    </source>
</evidence>
<organism evidence="1 2">
    <name type="scientific">Protopolystoma xenopodis</name>
    <dbReference type="NCBI Taxonomy" id="117903"/>
    <lineage>
        <taxon>Eukaryota</taxon>
        <taxon>Metazoa</taxon>
        <taxon>Spiralia</taxon>
        <taxon>Lophotrochozoa</taxon>
        <taxon>Platyhelminthes</taxon>
        <taxon>Monogenea</taxon>
        <taxon>Polyopisthocotylea</taxon>
        <taxon>Polystomatidea</taxon>
        <taxon>Polystomatidae</taxon>
        <taxon>Protopolystoma</taxon>
    </lineage>
</organism>
<accession>A0A448X2F8</accession>
<dbReference type="AlphaFoldDB" id="A0A448X2F8"/>
<dbReference type="Proteomes" id="UP000784294">
    <property type="component" value="Unassembled WGS sequence"/>
</dbReference>
<keyword evidence="2" id="KW-1185">Reference proteome</keyword>
<comment type="caution">
    <text evidence="1">The sequence shown here is derived from an EMBL/GenBank/DDBJ whole genome shotgun (WGS) entry which is preliminary data.</text>
</comment>
<name>A0A448X2F8_9PLAT</name>
<sequence length="171" mass="18789">MISRHHCHRIRATQGVMFYTLPEAFDNTFDIPKNEDEFFTPAERSLVLDYLLRRTGCVTDPHILSLINDKVGDISNSQANLFAGSAQPSDPVALPVPTAGLPLSDPLHLRSLDPPEQPSNLPPGMGVIEPELDTDATPEDMEVTARGVIDLGISRLISENVFQAAFPLHEH</sequence>
<proteinExistence type="predicted"/>
<dbReference type="EMBL" id="CAAALY010078285">
    <property type="protein sequence ID" value="VEL26131.1"/>
    <property type="molecule type" value="Genomic_DNA"/>
</dbReference>
<gene>
    <name evidence="1" type="ORF">PXEA_LOCUS19571</name>
</gene>